<organism evidence="1 2">
    <name type="scientific">Rhizobium skierniewicense</name>
    <dbReference type="NCBI Taxonomy" id="984260"/>
    <lineage>
        <taxon>Bacteria</taxon>
        <taxon>Pseudomonadati</taxon>
        <taxon>Pseudomonadota</taxon>
        <taxon>Alphaproteobacteria</taxon>
        <taxon>Hyphomicrobiales</taxon>
        <taxon>Rhizobiaceae</taxon>
        <taxon>Rhizobium/Agrobacterium group</taxon>
        <taxon>Rhizobium</taxon>
    </lineage>
</organism>
<name>A0A7W6C5R4_9HYPH</name>
<proteinExistence type="predicted"/>
<keyword evidence="2" id="KW-1185">Reference proteome</keyword>
<evidence type="ECO:0000313" key="2">
    <source>
        <dbReference type="Proteomes" id="UP000565286"/>
    </source>
</evidence>
<gene>
    <name evidence="1" type="ORF">GGQ73_001244</name>
</gene>
<dbReference type="Proteomes" id="UP000565286">
    <property type="component" value="Unassembled WGS sequence"/>
</dbReference>
<dbReference type="RefSeq" id="WP_183894782.1">
    <property type="nucleotide sequence ID" value="NZ_JACIDV010000003.1"/>
</dbReference>
<dbReference type="AlphaFoldDB" id="A0A7W6C5R4"/>
<protein>
    <recommendedName>
        <fullName evidence="3">Transporter</fullName>
    </recommendedName>
</protein>
<evidence type="ECO:0000313" key="1">
    <source>
        <dbReference type="EMBL" id="MBB3945311.1"/>
    </source>
</evidence>
<sequence>MNVRILGLAVTLTVAGSAAYGREPGTPTAMPPGGTVGVPVGANPPPGLYYSMRTDFTFADVYNGDSKVPIEVNVKASAQQFHWVPGDTVLGGTYRAMLSVPLVEVNQRAFGIEGSEFDIGDIVVSPLNLSWMIAPGVFVQTGVGFTFPTGKFSATPGSINTGSNAFTTSADIGLSYLANGWNLSAHANYFVHAENPDTDYRSGDEFILNWTAMKEVNGFSIGPVGYFRQQVTDDRNNGRFYGGTTNGKGKEFGIGIGFTKKLGPVEVNLDYLHDFEVKNTAGGDRFLVNLTMPIPF</sequence>
<evidence type="ECO:0008006" key="3">
    <source>
        <dbReference type="Google" id="ProtNLM"/>
    </source>
</evidence>
<reference evidence="1 2" key="1">
    <citation type="submission" date="2020-08" db="EMBL/GenBank/DDBJ databases">
        <title>Genomic Encyclopedia of Type Strains, Phase IV (KMG-IV): sequencing the most valuable type-strain genomes for metagenomic binning, comparative biology and taxonomic classification.</title>
        <authorList>
            <person name="Goeker M."/>
        </authorList>
    </citation>
    <scope>NUCLEOTIDE SEQUENCE [LARGE SCALE GENOMIC DNA]</scope>
    <source>
        <strain evidence="1 2">DSM 26438</strain>
    </source>
</reference>
<dbReference type="InterPro" id="IPR025737">
    <property type="entry name" value="FApF"/>
</dbReference>
<dbReference type="Pfam" id="PF13557">
    <property type="entry name" value="Phenol_MetA_deg"/>
    <property type="match status" value="1"/>
</dbReference>
<dbReference type="EMBL" id="JACIDV010000003">
    <property type="protein sequence ID" value="MBB3945311.1"/>
    <property type="molecule type" value="Genomic_DNA"/>
</dbReference>
<accession>A0A7W6C5R4</accession>
<comment type="caution">
    <text evidence="1">The sequence shown here is derived from an EMBL/GenBank/DDBJ whole genome shotgun (WGS) entry which is preliminary data.</text>
</comment>